<protein>
    <submittedName>
        <fullName evidence="1">Uncharacterized protein</fullName>
    </submittedName>
</protein>
<dbReference type="EMBL" id="BRXZ01007195">
    <property type="protein sequence ID" value="GMI25396.1"/>
    <property type="molecule type" value="Genomic_DNA"/>
</dbReference>
<name>A0A9W7G005_9STRA</name>
<organism evidence="1 2">
    <name type="scientific">Triparma retinervis</name>
    <dbReference type="NCBI Taxonomy" id="2557542"/>
    <lineage>
        <taxon>Eukaryota</taxon>
        <taxon>Sar</taxon>
        <taxon>Stramenopiles</taxon>
        <taxon>Ochrophyta</taxon>
        <taxon>Bolidophyceae</taxon>
        <taxon>Parmales</taxon>
        <taxon>Triparmaceae</taxon>
        <taxon>Triparma</taxon>
    </lineage>
</organism>
<proteinExistence type="predicted"/>
<evidence type="ECO:0000313" key="1">
    <source>
        <dbReference type="EMBL" id="GMI25396.1"/>
    </source>
</evidence>
<keyword evidence="2" id="KW-1185">Reference proteome</keyword>
<gene>
    <name evidence="1" type="ORF">TrRE_jg524</name>
</gene>
<dbReference type="Proteomes" id="UP001165082">
    <property type="component" value="Unassembled WGS sequence"/>
</dbReference>
<dbReference type="AlphaFoldDB" id="A0A9W7G005"/>
<comment type="caution">
    <text evidence="1">The sequence shown here is derived from an EMBL/GenBank/DDBJ whole genome shotgun (WGS) entry which is preliminary data.</text>
</comment>
<reference evidence="1" key="1">
    <citation type="submission" date="2022-07" db="EMBL/GenBank/DDBJ databases">
        <title>Genome analysis of Parmales, a sister group of diatoms, reveals the evolutionary specialization of diatoms from phago-mixotrophs to photoautotrophs.</title>
        <authorList>
            <person name="Ban H."/>
            <person name="Sato S."/>
            <person name="Yoshikawa S."/>
            <person name="Kazumasa Y."/>
            <person name="Nakamura Y."/>
            <person name="Ichinomiya M."/>
            <person name="Saitoh K."/>
            <person name="Sato N."/>
            <person name="Blanc-Mathieu R."/>
            <person name="Endo H."/>
            <person name="Kuwata A."/>
            <person name="Ogata H."/>
        </authorList>
    </citation>
    <scope>NUCLEOTIDE SEQUENCE</scope>
</reference>
<evidence type="ECO:0000313" key="2">
    <source>
        <dbReference type="Proteomes" id="UP001165082"/>
    </source>
</evidence>
<accession>A0A9W7G005</accession>
<sequence length="388" mass="42231">MYSEDYSTIFNSSSDSFSGKLHPLTILESPVPDPAGLSTFIPQLLTNSYPVGGQGENYISSNPKFSHTLYRYLVSSDPKVKSLLLSTINNNLLAHREELITIALEYGCSQEQARELIENIILDINPQTSKIVTYSAPDTPFNENVADRRGHKDDSSWRSVFPDTTRTPKIVRRAVTKFAGGAFVLFGCEGDTVRVGQPVVPLLKVGPCPQGKILTIIGGERTTNKPKKGKKNETKLHYGHGAGFLGVLTLDSTTSFVVETSMSLNTSNGELVLALSPLLDSSLNIATLFTTPEGQAALLEAYSSTSNKIERLCTEMASDTISASYRETLANLVLILGDEVKAKAFLAGLGQKPFPPAPPTSWDANTVALSVALGPLREDKQRNKLWHW</sequence>